<sequence>MSNLISVKIVADSISPSDSRITTFELEYPRIIHSELMTHRLLSRNAMSSRAIPIKKMIEQVQQNPAMPVKFGKNQPGMQDAGEHSAQLGDGYSAEEWWKLAGLSAARFAAEFADAGYHKQIANRLLEPYQRMKTVVTATDWNNFFWLRVDQDADPTIYELAKAMKEASDNSIPDPLEPGQWHTPYVDHVYGFEDIDDKECAVFEGYCVLDEENKPVMLTLEEALAISASCCAQVSYRVLNTSKEKALDIYEKLVSGNKVHASPFEHQATPMAEYREIENSDYLTIGHINFPRDPSSWEEGITHADRQGQLWSGNLRGWRQHRQLVPDNAISG</sequence>
<dbReference type="EMBL" id="MK024806">
    <property type="protein sequence ID" value="AZF87714.1"/>
    <property type="molecule type" value="Genomic_DNA"/>
</dbReference>
<gene>
    <name evidence="1" type="ORF">CPT_Mydo_139</name>
</gene>
<dbReference type="PROSITE" id="PS51331">
    <property type="entry name" value="THYX"/>
    <property type="match status" value="1"/>
</dbReference>
<accession>A0A3G8F0R2</accession>
<keyword evidence="2" id="KW-1185">Reference proteome</keyword>
<dbReference type="Pfam" id="PF02511">
    <property type="entry name" value="Thy1"/>
    <property type="match status" value="1"/>
</dbReference>
<dbReference type="GO" id="GO:0050660">
    <property type="term" value="F:flavin adenine dinucleotide binding"/>
    <property type="evidence" value="ECO:0007669"/>
    <property type="project" value="InterPro"/>
</dbReference>
<dbReference type="InterPro" id="IPR003669">
    <property type="entry name" value="Thymidylate_synthase_ThyX"/>
</dbReference>
<dbReference type="GO" id="GO:0006231">
    <property type="term" value="P:dTMP biosynthetic process"/>
    <property type="evidence" value="ECO:0007669"/>
    <property type="project" value="InterPro"/>
</dbReference>
<dbReference type="Proteomes" id="UP000277463">
    <property type="component" value="Segment"/>
</dbReference>
<dbReference type="InterPro" id="IPR036098">
    <property type="entry name" value="Thymidylate_synthase_ThyX_sf"/>
</dbReference>
<reference evidence="2" key="1">
    <citation type="submission" date="2018-10" db="EMBL/GenBank/DDBJ databases">
        <title>Complete genome sequence of Proteus mirabilis phage Mydo.</title>
        <authorList>
            <person name="Jones B.T."/>
            <person name="Lessor L."/>
            <person name="Newkirk H.N."/>
            <person name="O'Leary C.J."/>
            <person name="Liu M."/>
        </authorList>
    </citation>
    <scope>NUCLEOTIDE SEQUENCE [LARGE SCALE GENOMIC DNA]</scope>
</reference>
<organism evidence="1 2">
    <name type="scientific">Proteus phage Mydo</name>
    <dbReference type="NCBI Taxonomy" id="2483610"/>
    <lineage>
        <taxon>Viruses</taxon>
        <taxon>Duplodnaviria</taxon>
        <taxon>Heunggongvirae</taxon>
        <taxon>Uroviricota</taxon>
        <taxon>Caudoviricetes</taxon>
        <taxon>Vequintavirinae</taxon>
        <taxon>Mydovirus</taxon>
        <taxon>Mydovirus mydo</taxon>
    </lineage>
</organism>
<proteinExistence type="predicted"/>
<dbReference type="GO" id="GO:0050797">
    <property type="term" value="F:thymidylate synthase (FAD) activity"/>
    <property type="evidence" value="ECO:0007669"/>
    <property type="project" value="InterPro"/>
</dbReference>
<evidence type="ECO:0000313" key="1">
    <source>
        <dbReference type="EMBL" id="AZF87714.1"/>
    </source>
</evidence>
<protein>
    <submittedName>
        <fullName evidence="1">Putative thymidylate synthase</fullName>
    </submittedName>
</protein>
<dbReference type="Gene3D" id="3.30.1360.170">
    <property type="match status" value="1"/>
</dbReference>
<dbReference type="SUPFAM" id="SSF69796">
    <property type="entry name" value="Thymidylate synthase-complementing protein Thy1"/>
    <property type="match status" value="1"/>
</dbReference>
<name>A0A3G8F0R2_9CAUD</name>
<evidence type="ECO:0000313" key="2">
    <source>
        <dbReference type="Proteomes" id="UP000277463"/>
    </source>
</evidence>